<dbReference type="Pfam" id="PF13499">
    <property type="entry name" value="EF-hand_7"/>
    <property type="match status" value="1"/>
</dbReference>
<gene>
    <name evidence="4" type="primary">EFCAB2</name>
</gene>
<name>A0A803SZI5_ANOCA</name>
<sequence>MGPSARSRGQELLRGAARRSPATRRGLPRRRLIGVAVAGLAAGLLAVQRGLEPLHQVGLEAFIVEAPLFQLLAELRHLQLLHVHRRAAHGDGLPVGGRQGLWRSAAWMSAAGPAAPASLPCGCGSVRRNKEGRTDGPAWRHPFSEAREAGAGDAPRGVEHATRRCPAPAPRLIWAGHAPSRSRSRPSPLPFLQRHYQSAIAEIQKKITDAFEVFDHECNKTVDVREIGTIIRSLGCCPSEGDLHDMLAEVEEEEPTGFIRLEKFLPMMTRILMERRYRPIPEDILLRAFEVLDQNKCGHLTKDELIKYMTEEGEPFTQEEMEEMLSAAVDPETNTVRYKDYISMMVVDEN</sequence>
<dbReference type="GeneTree" id="ENSGT00940000160590"/>
<evidence type="ECO:0000313" key="4">
    <source>
        <dbReference type="Ensembl" id="ENSACAP00000028375.1"/>
    </source>
</evidence>
<dbReference type="AlphaFoldDB" id="A0A803SZI5"/>
<dbReference type="InParanoid" id="A0A803SZI5"/>
<feature type="region of interest" description="Disordered" evidence="2">
    <location>
        <begin position="1"/>
        <end position="24"/>
    </location>
</feature>
<dbReference type="Gene3D" id="1.10.238.10">
    <property type="entry name" value="EF-hand"/>
    <property type="match status" value="2"/>
</dbReference>
<dbReference type="PANTHER" id="PTHR46763">
    <property type="entry name" value="DYNEIN REGULATORY COMPLEX PROTEIN 8"/>
    <property type="match status" value="1"/>
</dbReference>
<evidence type="ECO:0000313" key="5">
    <source>
        <dbReference type="Proteomes" id="UP000001646"/>
    </source>
</evidence>
<protein>
    <submittedName>
        <fullName evidence="4">EF-hand calcium binding domain 2</fullName>
    </submittedName>
</protein>
<dbReference type="GO" id="GO:0005509">
    <property type="term" value="F:calcium ion binding"/>
    <property type="evidence" value="ECO:0007669"/>
    <property type="project" value="InterPro"/>
</dbReference>
<dbReference type="SMART" id="SM00054">
    <property type="entry name" value="EFh"/>
    <property type="match status" value="2"/>
</dbReference>
<dbReference type="InterPro" id="IPR011992">
    <property type="entry name" value="EF-hand-dom_pair"/>
</dbReference>
<reference evidence="4" key="3">
    <citation type="submission" date="2025-09" db="UniProtKB">
        <authorList>
            <consortium name="Ensembl"/>
        </authorList>
    </citation>
    <scope>IDENTIFICATION</scope>
</reference>
<accession>A0A803SZI5</accession>
<evidence type="ECO:0000256" key="1">
    <source>
        <dbReference type="ARBA" id="ARBA00022737"/>
    </source>
</evidence>
<dbReference type="FunFam" id="1.10.238.10:FF:000178">
    <property type="entry name" value="Calmodulin-2 A"/>
    <property type="match status" value="1"/>
</dbReference>
<dbReference type="PANTHER" id="PTHR46763:SF1">
    <property type="entry name" value="DYNEIN REGULATORY COMPLEX PROTEIN 8"/>
    <property type="match status" value="1"/>
</dbReference>
<evidence type="ECO:0000259" key="3">
    <source>
        <dbReference type="PROSITE" id="PS50222"/>
    </source>
</evidence>
<organism evidence="4 5">
    <name type="scientific">Anolis carolinensis</name>
    <name type="common">Green anole</name>
    <name type="synonym">American chameleon</name>
    <dbReference type="NCBI Taxonomy" id="28377"/>
    <lineage>
        <taxon>Eukaryota</taxon>
        <taxon>Metazoa</taxon>
        <taxon>Chordata</taxon>
        <taxon>Craniata</taxon>
        <taxon>Vertebrata</taxon>
        <taxon>Euteleostomi</taxon>
        <taxon>Lepidosauria</taxon>
        <taxon>Squamata</taxon>
        <taxon>Bifurcata</taxon>
        <taxon>Unidentata</taxon>
        <taxon>Episquamata</taxon>
        <taxon>Toxicofera</taxon>
        <taxon>Iguania</taxon>
        <taxon>Dactyloidae</taxon>
        <taxon>Anolis</taxon>
    </lineage>
</organism>
<dbReference type="GO" id="GO:0097228">
    <property type="term" value="C:sperm principal piece"/>
    <property type="evidence" value="ECO:0000318"/>
    <property type="project" value="GO_Central"/>
</dbReference>
<feature type="domain" description="EF-hand" evidence="3">
    <location>
        <begin position="280"/>
        <end position="315"/>
    </location>
</feature>
<dbReference type="Ensembl" id="ENSACAT00000036704.1">
    <property type="protein sequence ID" value="ENSACAP00000028375.1"/>
    <property type="gene ID" value="ENSACAG00000040747.1"/>
</dbReference>
<dbReference type="CDD" id="cd00051">
    <property type="entry name" value="EFh"/>
    <property type="match status" value="1"/>
</dbReference>
<reference evidence="4" key="2">
    <citation type="submission" date="2025-08" db="UniProtKB">
        <authorList>
            <consortium name="Ensembl"/>
        </authorList>
    </citation>
    <scope>IDENTIFICATION</scope>
</reference>
<dbReference type="InterPro" id="IPR002048">
    <property type="entry name" value="EF_hand_dom"/>
</dbReference>
<dbReference type="SUPFAM" id="SSF47473">
    <property type="entry name" value="EF-hand"/>
    <property type="match status" value="1"/>
</dbReference>
<keyword evidence="5" id="KW-1185">Reference proteome</keyword>
<reference evidence="4" key="1">
    <citation type="submission" date="2009-12" db="EMBL/GenBank/DDBJ databases">
        <title>The Genome Sequence of Anolis carolinensis (Green Anole Lizard).</title>
        <authorList>
            <consortium name="The Genome Sequencing Platform"/>
            <person name="Di Palma F."/>
            <person name="Alfoldi J."/>
            <person name="Heiman D."/>
            <person name="Young S."/>
            <person name="Grabherr M."/>
            <person name="Johnson J."/>
            <person name="Lander E.S."/>
            <person name="Lindblad-Toh K."/>
        </authorList>
    </citation>
    <scope>NUCLEOTIDE SEQUENCE [LARGE SCALE GENOMIC DNA]</scope>
    <source>
        <strain evidence="4">JBL SC #1</strain>
    </source>
</reference>
<feature type="domain" description="EF-hand" evidence="3">
    <location>
        <begin position="202"/>
        <end position="237"/>
    </location>
</feature>
<keyword evidence="1" id="KW-0677">Repeat</keyword>
<proteinExistence type="predicted"/>
<evidence type="ECO:0000256" key="2">
    <source>
        <dbReference type="SAM" id="MobiDB-lite"/>
    </source>
</evidence>
<dbReference type="Proteomes" id="UP000001646">
    <property type="component" value="Unplaced"/>
</dbReference>
<dbReference type="PROSITE" id="PS50222">
    <property type="entry name" value="EF_HAND_2"/>
    <property type="match status" value="2"/>
</dbReference>